<dbReference type="KEGG" id="sbd:ATN00_20415"/>
<evidence type="ECO:0000256" key="3">
    <source>
        <dbReference type="ARBA" id="ARBA00023136"/>
    </source>
</evidence>
<dbReference type="OrthoDB" id="7201328at2"/>
<dbReference type="PANTHER" id="PTHR41164">
    <property type="entry name" value="CURLI PRODUCTION ASSEMBLY/TRANSPORT COMPONENT CSGG"/>
    <property type="match status" value="1"/>
</dbReference>
<evidence type="ECO:0000313" key="7">
    <source>
        <dbReference type="EMBL" id="ALR22866.1"/>
    </source>
</evidence>
<dbReference type="RefSeq" id="WP_062069184.1">
    <property type="nucleotide sequence ID" value="NZ_CP013265.1"/>
</dbReference>
<organism evidence="7 8">
    <name type="scientific">Sphingobium baderi</name>
    <dbReference type="NCBI Taxonomy" id="1332080"/>
    <lineage>
        <taxon>Bacteria</taxon>
        <taxon>Pseudomonadati</taxon>
        <taxon>Pseudomonadota</taxon>
        <taxon>Alphaproteobacteria</taxon>
        <taxon>Sphingomonadales</taxon>
        <taxon>Sphingomonadaceae</taxon>
        <taxon>Sphingobium</taxon>
    </lineage>
</organism>
<keyword evidence="8" id="KW-1185">Reference proteome</keyword>
<keyword evidence="3" id="KW-0472">Membrane</keyword>
<dbReference type="PANTHER" id="PTHR41164:SF1">
    <property type="entry name" value="CURLI PRODUCTION ASSEMBLY_TRANSPORT COMPONENT CSGG"/>
    <property type="match status" value="1"/>
</dbReference>
<proteinExistence type="predicted"/>
<keyword evidence="7" id="KW-0614">Plasmid</keyword>
<dbReference type="InterPro" id="IPR005534">
    <property type="entry name" value="Curli_assmbl/transp-comp_CsgG"/>
</dbReference>
<sequence length="296" mass="29680">MGHMLTAAAHLSAGLAFTLAALAATPATAQKTGKGGIGIDETSEVPRCDVPLGTIALVEDRTAAPSEEDIPPGLRAMIRMAEAQNGGGSQKIDPLPLLKLLTSQSNCFQVLDRGEGFDALQRERALAAGGTIVNGNTQATLLAADYLLTARVLYSDGNAGGSGGGLGTLFPGGIGFKSKKLESQTMLTLVEVKTGLQKVVATGSARKKDISIIGGALMGSGIGALGGGYTSTDIGKITSFALLDAFRKLARDAQGRISPPFATSAVPARVAAPAASVAAPVAASTGNAQGPGTPAQ</sequence>
<dbReference type="GO" id="GO:0030288">
    <property type="term" value="C:outer membrane-bounded periplasmic space"/>
    <property type="evidence" value="ECO:0007669"/>
    <property type="project" value="InterPro"/>
</dbReference>
<keyword evidence="4" id="KW-0564">Palmitate</keyword>
<evidence type="ECO:0000256" key="4">
    <source>
        <dbReference type="ARBA" id="ARBA00023139"/>
    </source>
</evidence>
<evidence type="ECO:0000256" key="2">
    <source>
        <dbReference type="ARBA" id="ARBA00022729"/>
    </source>
</evidence>
<protein>
    <recommendedName>
        <fullName evidence="9">Curli production assembly/transport component CsgG</fullName>
    </recommendedName>
</protein>
<feature type="chain" id="PRO_5006612015" description="Curli production assembly/transport component CsgG" evidence="6">
    <location>
        <begin position="24"/>
        <end position="296"/>
    </location>
</feature>
<keyword evidence="5" id="KW-0449">Lipoprotein</keyword>
<dbReference type="AlphaFoldDB" id="A0A0S3F5F0"/>
<dbReference type="Pfam" id="PF03783">
    <property type="entry name" value="CsgG"/>
    <property type="match status" value="1"/>
</dbReference>
<feature type="signal peptide" evidence="6">
    <location>
        <begin position="1"/>
        <end position="23"/>
    </location>
</feature>
<evidence type="ECO:0000256" key="5">
    <source>
        <dbReference type="ARBA" id="ARBA00023288"/>
    </source>
</evidence>
<dbReference type="EMBL" id="CP013265">
    <property type="protein sequence ID" value="ALR22866.1"/>
    <property type="molecule type" value="Genomic_DNA"/>
</dbReference>
<gene>
    <name evidence="7" type="ORF">ATN00_20415</name>
</gene>
<keyword evidence="2 6" id="KW-0732">Signal</keyword>
<geneLocation type="plasmid" evidence="7 8">
    <name>pDE1</name>
</geneLocation>
<evidence type="ECO:0000256" key="6">
    <source>
        <dbReference type="SAM" id="SignalP"/>
    </source>
</evidence>
<reference evidence="7 8" key="1">
    <citation type="submission" date="2015-11" db="EMBL/GenBank/DDBJ databases">
        <title>A Two-component Flavoprotein Monooxygenase System MeaXY Responsible for para-Hydroxylation of 2-Methyl-6-ethylaniline and 2,6-Diethylaniline in Sphingobium baderi DE-13.</title>
        <authorList>
            <person name="Cheng M."/>
            <person name="Meng Q."/>
            <person name="Yang Y."/>
            <person name="Chu C."/>
            <person name="Yan X."/>
            <person name="He J."/>
            <person name="Li S."/>
        </authorList>
    </citation>
    <scope>NUCLEOTIDE SEQUENCE [LARGE SCALE GENOMIC DNA]</scope>
    <source>
        <strain evidence="7 8">DE-13</strain>
        <plasmid evidence="8">Plasmid pDE1</plasmid>
    </source>
</reference>
<name>A0A0S3F5F0_9SPHN</name>
<evidence type="ECO:0000313" key="8">
    <source>
        <dbReference type="Proteomes" id="UP000056968"/>
    </source>
</evidence>
<keyword evidence="1" id="KW-1003">Cell membrane</keyword>
<evidence type="ECO:0000256" key="1">
    <source>
        <dbReference type="ARBA" id="ARBA00022475"/>
    </source>
</evidence>
<evidence type="ECO:0008006" key="9">
    <source>
        <dbReference type="Google" id="ProtNLM"/>
    </source>
</evidence>
<accession>A0A0S3F5F0</accession>
<dbReference type="Proteomes" id="UP000056968">
    <property type="component" value="Plasmid pDE1"/>
</dbReference>